<dbReference type="RefSeq" id="WP_046220128.1">
    <property type="nucleotide sequence ID" value="NZ_JWYV01000005.1"/>
</dbReference>
<dbReference type="HAMAP" id="MF_00761">
    <property type="entry name" value="UPF0303"/>
    <property type="match status" value="1"/>
</dbReference>
<dbReference type="SUPFAM" id="SSF143744">
    <property type="entry name" value="GlcG-like"/>
    <property type="match status" value="1"/>
</dbReference>
<dbReference type="Pfam" id="PF03928">
    <property type="entry name" value="HbpS-like"/>
    <property type="match status" value="1"/>
</dbReference>
<comment type="similarity">
    <text evidence="1">Belongs to the UPF0303 family.</text>
</comment>
<dbReference type="InterPro" id="IPR010371">
    <property type="entry name" value="YBR137W-like"/>
</dbReference>
<proteinExistence type="inferred from homology"/>
<sequence length="157" mass="17665">MSLTLEVLVQQEADLQLEQFNHETAWALGSLLKNLAEAKQASVAIEVYAFGQILFSYAMAGTNPDHQDWIRRKRNSVLRFGKSSYYLGQYNARKQREFENQPHIDAREYCAHGGSFPLRIQGCGLVGAVTVSGLPQEEDHQLVTDALQQILQSRQGN</sequence>
<dbReference type="Proteomes" id="UP000033633">
    <property type="component" value="Unassembled WGS sequence"/>
</dbReference>
<evidence type="ECO:0000313" key="2">
    <source>
        <dbReference type="EMBL" id="KKD00208.1"/>
    </source>
</evidence>
<dbReference type="OrthoDB" id="9815315at2"/>
<dbReference type="AlphaFoldDB" id="A0A0F5VDR4"/>
<dbReference type="EMBL" id="JWYV01000005">
    <property type="protein sequence ID" value="KKD00208.1"/>
    <property type="molecule type" value="Genomic_DNA"/>
</dbReference>
<dbReference type="PIRSF" id="PIRSF008757">
    <property type="entry name" value="UCP008757"/>
    <property type="match status" value="1"/>
</dbReference>
<dbReference type="PATRIC" id="fig|265726.11.peg.3722"/>
<dbReference type="Gene3D" id="3.30.450.150">
    <property type="entry name" value="Haem-degrading domain"/>
    <property type="match status" value="1"/>
</dbReference>
<protein>
    <recommendedName>
        <fullName evidence="1">UPF0303 protein KY46_07990</fullName>
    </recommendedName>
</protein>
<evidence type="ECO:0000256" key="1">
    <source>
        <dbReference type="HAMAP-Rule" id="MF_00761"/>
    </source>
</evidence>
<comment type="caution">
    <text evidence="2">The sequence shown here is derived from an EMBL/GenBank/DDBJ whole genome shotgun (WGS) entry which is preliminary data.</text>
</comment>
<dbReference type="InterPro" id="IPR038084">
    <property type="entry name" value="PduO/GlcC-like_sf"/>
</dbReference>
<organism evidence="2 3">
    <name type="scientific">Photobacterium halotolerans</name>
    <dbReference type="NCBI Taxonomy" id="265726"/>
    <lineage>
        <taxon>Bacteria</taxon>
        <taxon>Pseudomonadati</taxon>
        <taxon>Pseudomonadota</taxon>
        <taxon>Gammaproteobacteria</taxon>
        <taxon>Vibrionales</taxon>
        <taxon>Vibrionaceae</taxon>
        <taxon>Photobacterium</taxon>
    </lineage>
</organism>
<name>A0A0F5VDR4_9GAMM</name>
<dbReference type="PANTHER" id="PTHR28255">
    <property type="match status" value="1"/>
</dbReference>
<dbReference type="InterPro" id="IPR005624">
    <property type="entry name" value="PduO/GlcC-like"/>
</dbReference>
<dbReference type="PANTHER" id="PTHR28255:SF1">
    <property type="entry name" value="UPF0303 PROTEIN YBR137W"/>
    <property type="match status" value="1"/>
</dbReference>
<accession>A0A0F5VDR4</accession>
<keyword evidence="3" id="KW-1185">Reference proteome</keyword>
<dbReference type="STRING" id="265726.KY46_07990"/>
<dbReference type="NCBIfam" id="NF002696">
    <property type="entry name" value="PRK02487.1-5"/>
    <property type="match status" value="1"/>
</dbReference>
<reference evidence="2 3" key="1">
    <citation type="submission" date="2014-12" db="EMBL/GenBank/DDBJ databases">
        <title>Mercury Reductase activity and rhizosphere competence traits in the genome of root associated Photobacterium halotolerans MELD1.</title>
        <authorList>
            <person name="Mathew D.C."/>
            <person name="Huang C.-C."/>
        </authorList>
    </citation>
    <scope>NUCLEOTIDE SEQUENCE [LARGE SCALE GENOMIC DNA]</scope>
    <source>
        <strain evidence="2 3">MELD1</strain>
    </source>
</reference>
<evidence type="ECO:0000313" key="3">
    <source>
        <dbReference type="Proteomes" id="UP000033633"/>
    </source>
</evidence>
<gene>
    <name evidence="2" type="ORF">KY46_07990</name>
</gene>